<evidence type="ECO:0000256" key="3">
    <source>
        <dbReference type="ARBA" id="ARBA00013003"/>
    </source>
</evidence>
<evidence type="ECO:0000256" key="4">
    <source>
        <dbReference type="ARBA" id="ARBA00022723"/>
    </source>
</evidence>
<accession>A0A073KDG8</accession>
<dbReference type="GO" id="GO:0046872">
    <property type="term" value="F:metal ion binding"/>
    <property type="evidence" value="ECO:0007669"/>
    <property type="project" value="UniProtKB-KW"/>
</dbReference>
<evidence type="ECO:0000313" key="16">
    <source>
        <dbReference type="EMBL" id="KEK24635.1"/>
    </source>
</evidence>
<comment type="cofactor">
    <cofactor evidence="1">
        <name>Mn(2+)</name>
        <dbReference type="ChEBI" id="CHEBI:29035"/>
    </cofactor>
</comment>
<dbReference type="InterPro" id="IPR012302">
    <property type="entry name" value="Malic_NAD-bd"/>
</dbReference>
<dbReference type="EMBL" id="JOTM01000005">
    <property type="protein sequence ID" value="KEK24635.1"/>
    <property type="molecule type" value="Genomic_DNA"/>
</dbReference>
<dbReference type="InterPro" id="IPR036291">
    <property type="entry name" value="NAD(P)-bd_dom_sf"/>
</dbReference>
<feature type="binding site" evidence="12">
    <location>
        <position position="283"/>
    </location>
    <ligand>
        <name>a divalent metal cation</name>
        <dbReference type="ChEBI" id="CHEBI:60240"/>
    </ligand>
</feature>
<evidence type="ECO:0000256" key="6">
    <source>
        <dbReference type="ARBA" id="ARBA00023027"/>
    </source>
</evidence>
<dbReference type="Pfam" id="PF00390">
    <property type="entry name" value="malic"/>
    <property type="match status" value="1"/>
</dbReference>
<evidence type="ECO:0000313" key="17">
    <source>
        <dbReference type="Proteomes" id="UP000027778"/>
    </source>
</evidence>
<dbReference type="PIRSF" id="PIRSF000106">
    <property type="entry name" value="ME"/>
    <property type="match status" value="1"/>
</dbReference>
<comment type="similarity">
    <text evidence="2 13">Belongs to the malic enzymes family.</text>
</comment>
<dbReference type="eggNOG" id="COG0281">
    <property type="taxonomic scope" value="Bacteria"/>
</dbReference>
<dbReference type="PANTHER" id="PTHR23406">
    <property type="entry name" value="MALIC ENZYME-RELATED"/>
    <property type="match status" value="1"/>
</dbReference>
<dbReference type="GO" id="GO:0008948">
    <property type="term" value="F:oxaloacetate decarboxylase activity"/>
    <property type="evidence" value="ECO:0007669"/>
    <property type="project" value="RHEA"/>
</dbReference>
<keyword evidence="6" id="KW-0520">NAD</keyword>
<evidence type="ECO:0000259" key="15">
    <source>
        <dbReference type="SMART" id="SM01274"/>
    </source>
</evidence>
<dbReference type="SMART" id="SM01274">
    <property type="entry name" value="malic"/>
    <property type="match status" value="1"/>
</dbReference>
<gene>
    <name evidence="16" type="ORF">BAGA_23465</name>
</gene>
<dbReference type="InterPro" id="IPR001891">
    <property type="entry name" value="Malic_OxRdtase"/>
</dbReference>
<evidence type="ECO:0000256" key="11">
    <source>
        <dbReference type="PIRSR" id="PIRSR000106-2"/>
    </source>
</evidence>
<dbReference type="AlphaFoldDB" id="A0A073KDG8"/>
<dbReference type="InterPro" id="IPR037062">
    <property type="entry name" value="Malic_N_dom_sf"/>
</dbReference>
<dbReference type="STRING" id="574375.AZF08_08620"/>
<dbReference type="InterPro" id="IPR015884">
    <property type="entry name" value="Malic_enzyme_CS"/>
</dbReference>
<dbReference type="CDD" id="cd05312">
    <property type="entry name" value="NAD_bind_1_malic_enz"/>
    <property type="match status" value="1"/>
</dbReference>
<dbReference type="FunFam" id="3.40.50.720:FF:000055">
    <property type="entry name" value="NAD-dependent malic enzyme"/>
    <property type="match status" value="1"/>
</dbReference>
<protein>
    <recommendedName>
        <fullName evidence="3">malate dehydrogenase (oxaloacetate-decarboxylating)</fullName>
        <ecNumber evidence="3">1.1.1.38</ecNumber>
    </recommendedName>
</protein>
<organism evidence="16 17">
    <name type="scientific">Bacillus gaemokensis</name>
    <dbReference type="NCBI Taxonomy" id="574375"/>
    <lineage>
        <taxon>Bacteria</taxon>
        <taxon>Bacillati</taxon>
        <taxon>Bacillota</taxon>
        <taxon>Bacilli</taxon>
        <taxon>Bacillales</taxon>
        <taxon>Bacillaceae</taxon>
        <taxon>Bacillus</taxon>
        <taxon>Bacillus cereus group</taxon>
    </lineage>
</organism>
<proteinExistence type="inferred from homology"/>
<sequence length="580" mass="63179">MAYINKGRDGMSKFTVSSNGALETTLRGVEVLATPLLNKGVAFTKEEREELGLKGLLPPAVLTLDEQARRAYEQFCSQPDDLLKNVYLTALHDRNEVLFYRLLTDHLREMLPIVYTPTVGVAIQRYSHEYRKPRGVYLSINDPSGIEEAFSNIGATAENIDLVVVTDGEGILGIGDWGVGGINIAIGKLAVYTAAVGIDPSRVLPVILDVGTNREDLLNNPFYIGNRHSRITGEAYDTFIDTFVKAVCNKFPKALLHWEDFSSRNARKILDKYRDHVCTFNDDIQGTGAVSLAAVLSAVKASGVPLCEHRVVVFGAGTAGIGIADQVRDAMVCEGLSEEAANERFWCIDRYGLLTDNMTDLLDFQVPYARKELEVQAWKGNEIIGLAEVVKHVRPTILIGTSTVAGAFTEEIIKDMASHVDRPIILPMSNPTPLAEAKPVDLIHWTEGRALVATGSPFEPVTYNGVTYVIGQSNNALIFPGLGLGTIVVRASVMTDGMFAAAAEAVASMVDTSQPGAPILPEVEELRNISEVVAIEVAKVAVAEGVAREELSDNDIKKAVQEAMWQPVYRQIKAVEKARI</sequence>
<feature type="binding site" evidence="11">
    <location>
        <position position="474"/>
    </location>
    <ligand>
        <name>(S)-malate</name>
        <dbReference type="ChEBI" id="CHEBI:15589"/>
    </ligand>
</feature>
<feature type="active site" description="Proton donor" evidence="10">
    <location>
        <position position="115"/>
    </location>
</feature>
<keyword evidence="17" id="KW-1185">Reference proteome</keyword>
<comment type="caution">
    <text evidence="16">The sequence shown here is derived from an EMBL/GenBank/DDBJ whole genome shotgun (WGS) entry which is preliminary data.</text>
</comment>
<dbReference type="GO" id="GO:0004471">
    <property type="term" value="F:malate dehydrogenase (decarboxylating) (NAD+) activity"/>
    <property type="evidence" value="ECO:0007669"/>
    <property type="project" value="RHEA"/>
</dbReference>
<evidence type="ECO:0000259" key="14">
    <source>
        <dbReference type="SMART" id="SM00919"/>
    </source>
</evidence>
<dbReference type="PANTHER" id="PTHR23406:SF34">
    <property type="entry name" value="NAD-DEPENDENT MALIC ENZYME, MITOCHONDRIAL"/>
    <property type="match status" value="1"/>
</dbReference>
<dbReference type="GO" id="GO:0006108">
    <property type="term" value="P:malate metabolic process"/>
    <property type="evidence" value="ECO:0007669"/>
    <property type="project" value="TreeGrafter"/>
</dbReference>
<dbReference type="InterPro" id="IPR012301">
    <property type="entry name" value="Malic_N_dom"/>
</dbReference>
<dbReference type="Pfam" id="PF03949">
    <property type="entry name" value="Malic_M"/>
    <property type="match status" value="1"/>
</dbReference>
<dbReference type="Proteomes" id="UP000027778">
    <property type="component" value="Unassembled WGS sequence"/>
</dbReference>
<dbReference type="GO" id="GO:0005829">
    <property type="term" value="C:cytosol"/>
    <property type="evidence" value="ECO:0007669"/>
    <property type="project" value="TreeGrafter"/>
</dbReference>
<dbReference type="PROSITE" id="PS00331">
    <property type="entry name" value="MALIC_ENZYMES"/>
    <property type="match status" value="1"/>
</dbReference>
<evidence type="ECO:0000256" key="13">
    <source>
        <dbReference type="RuleBase" id="RU003427"/>
    </source>
</evidence>
<evidence type="ECO:0000256" key="2">
    <source>
        <dbReference type="ARBA" id="ARBA00008785"/>
    </source>
</evidence>
<evidence type="ECO:0000256" key="5">
    <source>
        <dbReference type="ARBA" id="ARBA00023002"/>
    </source>
</evidence>
<evidence type="ECO:0000256" key="8">
    <source>
        <dbReference type="ARBA" id="ARBA00052591"/>
    </source>
</evidence>
<dbReference type="SUPFAM" id="SSF53223">
    <property type="entry name" value="Aminoacid dehydrogenase-like, N-terminal domain"/>
    <property type="match status" value="1"/>
</dbReference>
<name>A0A073KDG8_9BACI</name>
<feature type="domain" description="Malic enzyme NAD-binding" evidence="14">
    <location>
        <begin position="284"/>
        <end position="542"/>
    </location>
</feature>
<dbReference type="NCBIfam" id="NF010052">
    <property type="entry name" value="PRK13529.1"/>
    <property type="match status" value="1"/>
</dbReference>
<evidence type="ECO:0000256" key="10">
    <source>
        <dbReference type="PIRSR" id="PIRSR000106-1"/>
    </source>
</evidence>
<comment type="catalytic activity">
    <reaction evidence="8">
        <text>(S)-malate + NAD(+) = pyruvate + CO2 + NADH</text>
        <dbReference type="Rhea" id="RHEA:12653"/>
        <dbReference type="ChEBI" id="CHEBI:15361"/>
        <dbReference type="ChEBI" id="CHEBI:15589"/>
        <dbReference type="ChEBI" id="CHEBI:16526"/>
        <dbReference type="ChEBI" id="CHEBI:57540"/>
        <dbReference type="ChEBI" id="CHEBI:57945"/>
        <dbReference type="EC" id="1.1.1.38"/>
    </reaction>
</comment>
<dbReference type="SMART" id="SM00919">
    <property type="entry name" value="Malic_M"/>
    <property type="match status" value="1"/>
</dbReference>
<dbReference type="Gene3D" id="3.40.50.720">
    <property type="entry name" value="NAD(P)-binding Rossmann-like Domain"/>
    <property type="match status" value="1"/>
</dbReference>
<feature type="binding site" evidence="12">
    <location>
        <position position="260"/>
    </location>
    <ligand>
        <name>a divalent metal cation</name>
        <dbReference type="ChEBI" id="CHEBI:60240"/>
    </ligand>
</feature>
<feature type="binding site" evidence="12">
    <location>
        <position position="259"/>
    </location>
    <ligand>
        <name>a divalent metal cation</name>
        <dbReference type="ChEBI" id="CHEBI:60240"/>
    </ligand>
</feature>
<comment type="function">
    <text evidence="9">Catalyzes the decarboxylation of malate to pyruvate. Can use NAD and NADP, but with a strong preference for NAD. Can also catalyze the decarboxylation of oxaloacetate. Involved in keeping the ATP levels high.</text>
</comment>
<dbReference type="EC" id="1.1.1.38" evidence="3"/>
<reference evidence="16 17" key="1">
    <citation type="submission" date="2014-06" db="EMBL/GenBank/DDBJ databases">
        <title>Draft genome sequence of Bacillus gaemokensis JCM 15801 (MCCC 1A00707).</title>
        <authorList>
            <person name="Lai Q."/>
            <person name="Liu Y."/>
            <person name="Shao Z."/>
        </authorList>
    </citation>
    <scope>NUCLEOTIDE SEQUENCE [LARGE SCALE GENOMIC DNA]</scope>
    <source>
        <strain evidence="16 17">JCM 15801</strain>
    </source>
</reference>
<feature type="active site" description="Proton acceptor" evidence="10">
    <location>
        <position position="188"/>
    </location>
</feature>
<dbReference type="PRINTS" id="PR00072">
    <property type="entry name" value="MALOXRDTASE"/>
</dbReference>
<feature type="binding site" evidence="11">
    <location>
        <position position="430"/>
    </location>
    <ligand>
        <name>(S)-malate</name>
        <dbReference type="ChEBI" id="CHEBI:15589"/>
    </ligand>
</feature>
<feature type="domain" description="Malic enzyme N-terminal" evidence="15">
    <location>
        <begin position="92"/>
        <end position="274"/>
    </location>
</feature>
<dbReference type="Gene3D" id="3.40.50.10380">
    <property type="entry name" value="Malic enzyme, N-terminal domain"/>
    <property type="match status" value="1"/>
</dbReference>
<comment type="catalytic activity">
    <reaction evidence="7">
        <text>oxaloacetate + H(+) = pyruvate + CO2</text>
        <dbReference type="Rhea" id="RHEA:15641"/>
        <dbReference type="ChEBI" id="CHEBI:15361"/>
        <dbReference type="ChEBI" id="CHEBI:15378"/>
        <dbReference type="ChEBI" id="CHEBI:16452"/>
        <dbReference type="ChEBI" id="CHEBI:16526"/>
        <dbReference type="EC" id="1.1.1.38"/>
    </reaction>
</comment>
<evidence type="ECO:0000256" key="12">
    <source>
        <dbReference type="PIRSR" id="PIRSR000106-3"/>
    </source>
</evidence>
<keyword evidence="5 16" id="KW-0560">Oxidoreductase</keyword>
<dbReference type="GO" id="GO:0051287">
    <property type="term" value="F:NAD binding"/>
    <property type="evidence" value="ECO:0007669"/>
    <property type="project" value="InterPro"/>
</dbReference>
<comment type="cofactor">
    <cofactor evidence="12">
        <name>Mg(2+)</name>
        <dbReference type="ChEBI" id="CHEBI:18420"/>
    </cofactor>
    <cofactor evidence="12">
        <name>Mn(2+)</name>
        <dbReference type="ChEBI" id="CHEBI:29035"/>
    </cofactor>
    <text evidence="12">Divalent metal cations. Prefers magnesium or manganese.</text>
</comment>
<dbReference type="InterPro" id="IPR046346">
    <property type="entry name" value="Aminoacid_DH-like_N_sf"/>
</dbReference>
<dbReference type="SUPFAM" id="SSF51735">
    <property type="entry name" value="NAD(P)-binding Rossmann-fold domains"/>
    <property type="match status" value="1"/>
</dbReference>
<keyword evidence="4 12" id="KW-0479">Metal-binding</keyword>
<evidence type="ECO:0000256" key="9">
    <source>
        <dbReference type="ARBA" id="ARBA00055669"/>
    </source>
</evidence>
<evidence type="ECO:0000256" key="1">
    <source>
        <dbReference type="ARBA" id="ARBA00001936"/>
    </source>
</evidence>
<dbReference type="FunFam" id="3.40.50.10380:FF:000001">
    <property type="entry name" value="NAD-dependent malic enzyme"/>
    <property type="match status" value="1"/>
</dbReference>
<evidence type="ECO:0000256" key="7">
    <source>
        <dbReference type="ARBA" id="ARBA00050168"/>
    </source>
</evidence>